<keyword evidence="2" id="KW-1185">Reference proteome</keyword>
<dbReference type="RefSeq" id="WP_379878526.1">
    <property type="nucleotide sequence ID" value="NZ_JBHPON010000001.1"/>
</dbReference>
<evidence type="ECO:0000313" key="2">
    <source>
        <dbReference type="Proteomes" id="UP001596116"/>
    </source>
</evidence>
<name>A0ABW1L0R7_9PROT</name>
<evidence type="ECO:0000313" key="1">
    <source>
        <dbReference type="EMBL" id="MFC6035842.1"/>
    </source>
</evidence>
<dbReference type="EMBL" id="JBHPON010000001">
    <property type="protein sequence ID" value="MFC6035842.1"/>
    <property type="molecule type" value="Genomic_DNA"/>
</dbReference>
<gene>
    <name evidence="1" type="ORF">ACFMB1_09825</name>
</gene>
<reference evidence="1 2" key="1">
    <citation type="submission" date="2024-09" db="EMBL/GenBank/DDBJ databases">
        <authorList>
            <person name="Zhang Z.-H."/>
        </authorList>
    </citation>
    <scope>NUCLEOTIDE SEQUENCE [LARGE SCALE GENOMIC DNA]</scope>
    <source>
        <strain evidence="1 2">HHTR114</strain>
    </source>
</reference>
<proteinExistence type="predicted"/>
<organism evidence="1 2">
    <name type="scientific">Hyphococcus aureus</name>
    <dbReference type="NCBI Taxonomy" id="2666033"/>
    <lineage>
        <taxon>Bacteria</taxon>
        <taxon>Pseudomonadati</taxon>
        <taxon>Pseudomonadota</taxon>
        <taxon>Alphaproteobacteria</taxon>
        <taxon>Parvularculales</taxon>
        <taxon>Parvularculaceae</taxon>
        <taxon>Hyphococcus</taxon>
    </lineage>
</organism>
<sequence length="104" mass="11694">MAVEQREGKKIVVAIGREALALNGAPNTEVLHPFDSKIYEPEKVDAIAALINHSVYEISSRLPKKPFAPSLTLISDEEIFFKPNTQREIMQRCGFRKITVVRDA</sequence>
<dbReference type="Proteomes" id="UP001596116">
    <property type="component" value="Unassembled WGS sequence"/>
</dbReference>
<comment type="caution">
    <text evidence="1">The sequence shown here is derived from an EMBL/GenBank/DDBJ whole genome shotgun (WGS) entry which is preliminary data.</text>
</comment>
<protein>
    <submittedName>
        <fullName evidence="1">Uncharacterized protein</fullName>
    </submittedName>
</protein>
<accession>A0ABW1L0R7</accession>